<gene>
    <name evidence="2" type="ORF">ACFSCX_06740</name>
</gene>
<dbReference type="RefSeq" id="WP_377927409.1">
    <property type="nucleotide sequence ID" value="NZ_JBHUEM010000005.1"/>
</dbReference>
<evidence type="ECO:0008006" key="4">
    <source>
        <dbReference type="Google" id="ProtNLM"/>
    </source>
</evidence>
<comment type="caution">
    <text evidence="2">The sequence shown here is derived from an EMBL/GenBank/DDBJ whole genome shotgun (WGS) entry which is preliminary data.</text>
</comment>
<dbReference type="SUPFAM" id="SSF102712">
    <property type="entry name" value="JAB1/MPN domain"/>
    <property type="match status" value="1"/>
</dbReference>
<evidence type="ECO:0000256" key="1">
    <source>
        <dbReference type="SAM" id="MobiDB-lite"/>
    </source>
</evidence>
<feature type="compositionally biased region" description="Basic and acidic residues" evidence="1">
    <location>
        <begin position="24"/>
        <end position="46"/>
    </location>
</feature>
<organism evidence="2 3">
    <name type="scientific">Bacillus salitolerans</name>
    <dbReference type="NCBI Taxonomy" id="1437434"/>
    <lineage>
        <taxon>Bacteria</taxon>
        <taxon>Bacillati</taxon>
        <taxon>Bacillota</taxon>
        <taxon>Bacilli</taxon>
        <taxon>Bacillales</taxon>
        <taxon>Bacillaceae</taxon>
        <taxon>Bacillus</taxon>
    </lineage>
</organism>
<proteinExistence type="predicted"/>
<protein>
    <recommendedName>
        <fullName evidence="4">JAB domain-containing protein</fullName>
    </recommendedName>
</protein>
<keyword evidence="3" id="KW-1185">Reference proteome</keyword>
<evidence type="ECO:0000313" key="2">
    <source>
        <dbReference type="EMBL" id="MFD1736261.1"/>
    </source>
</evidence>
<feature type="region of interest" description="Disordered" evidence="1">
    <location>
        <begin position="24"/>
        <end position="61"/>
    </location>
</feature>
<dbReference type="EMBL" id="JBHUEM010000005">
    <property type="protein sequence ID" value="MFD1736261.1"/>
    <property type="molecule type" value="Genomic_DNA"/>
</dbReference>
<evidence type="ECO:0000313" key="3">
    <source>
        <dbReference type="Proteomes" id="UP001597214"/>
    </source>
</evidence>
<accession>A0ABW4LME9</accession>
<name>A0ABW4LME9_9BACI</name>
<sequence length="329" mass="38506">MKNAQQTDIFSLFNIEDEVAIKKKREEEERKKKLEEYKKKNAESTPEHLSSTKKKQEVKKEEPFEVNHETFIFHLGQQIPIQDYFSTEEIEQGLPSKKKDSEDVEFKKIDGNEVRKRLEKDYPDLLPAYTDMVYIKQKNMIMPVPKAKKKGLSIDCINIESSSSLQEGSFPSERVPFSLLREFIAISKHFEHFPSEVHADIYYDRATKEFFMDIPQQVAHTYWVERTEEPMVTAMKLMDRQFMKVGEIHSHHRMKPVPSSLDDESERQGGVFYAIVGKVESFFPSITVRVFDPSSEQHINLSPFLIFEDPFKDVPTEYDLTVVEVDNHV</sequence>
<dbReference type="Proteomes" id="UP001597214">
    <property type="component" value="Unassembled WGS sequence"/>
</dbReference>
<reference evidence="3" key="1">
    <citation type="journal article" date="2019" name="Int. J. Syst. Evol. Microbiol.">
        <title>The Global Catalogue of Microorganisms (GCM) 10K type strain sequencing project: providing services to taxonomists for standard genome sequencing and annotation.</title>
        <authorList>
            <consortium name="The Broad Institute Genomics Platform"/>
            <consortium name="The Broad Institute Genome Sequencing Center for Infectious Disease"/>
            <person name="Wu L."/>
            <person name="Ma J."/>
        </authorList>
    </citation>
    <scope>NUCLEOTIDE SEQUENCE [LARGE SCALE GENOMIC DNA]</scope>
    <source>
        <strain evidence="3">CCUG 49339</strain>
    </source>
</reference>